<keyword evidence="3" id="KW-1185">Reference proteome</keyword>
<evidence type="ECO:0000256" key="1">
    <source>
        <dbReference type="SAM" id="MobiDB-lite"/>
    </source>
</evidence>
<name>A0AAV9C3D2_ACOCL</name>
<dbReference type="EMBL" id="JAUJYO010000021">
    <property type="protein sequence ID" value="KAK1283161.1"/>
    <property type="molecule type" value="Genomic_DNA"/>
</dbReference>
<feature type="region of interest" description="Disordered" evidence="1">
    <location>
        <begin position="35"/>
        <end position="54"/>
    </location>
</feature>
<protein>
    <submittedName>
        <fullName evidence="2">Uncharacterized protein</fullName>
    </submittedName>
</protein>
<reference evidence="2" key="2">
    <citation type="submission" date="2023-06" db="EMBL/GenBank/DDBJ databases">
        <authorList>
            <person name="Ma L."/>
            <person name="Liu K.-W."/>
            <person name="Li Z."/>
            <person name="Hsiao Y.-Y."/>
            <person name="Qi Y."/>
            <person name="Fu T."/>
            <person name="Tang G."/>
            <person name="Zhang D."/>
            <person name="Sun W.-H."/>
            <person name="Liu D.-K."/>
            <person name="Li Y."/>
            <person name="Chen G.-Z."/>
            <person name="Liu X.-D."/>
            <person name="Liao X.-Y."/>
            <person name="Jiang Y.-T."/>
            <person name="Yu X."/>
            <person name="Hao Y."/>
            <person name="Huang J."/>
            <person name="Zhao X.-W."/>
            <person name="Ke S."/>
            <person name="Chen Y.-Y."/>
            <person name="Wu W.-L."/>
            <person name="Hsu J.-L."/>
            <person name="Lin Y.-F."/>
            <person name="Huang M.-D."/>
            <person name="Li C.-Y."/>
            <person name="Huang L."/>
            <person name="Wang Z.-W."/>
            <person name="Zhao X."/>
            <person name="Zhong W.-Y."/>
            <person name="Peng D.-H."/>
            <person name="Ahmad S."/>
            <person name="Lan S."/>
            <person name="Zhang J.-S."/>
            <person name="Tsai W.-C."/>
            <person name="Van De Peer Y."/>
            <person name="Liu Z.-J."/>
        </authorList>
    </citation>
    <scope>NUCLEOTIDE SEQUENCE</scope>
    <source>
        <strain evidence="2">CP</strain>
        <tissue evidence="2">Leaves</tissue>
    </source>
</reference>
<organism evidence="2 3">
    <name type="scientific">Acorus calamus</name>
    <name type="common">Sweet flag</name>
    <dbReference type="NCBI Taxonomy" id="4465"/>
    <lineage>
        <taxon>Eukaryota</taxon>
        <taxon>Viridiplantae</taxon>
        <taxon>Streptophyta</taxon>
        <taxon>Embryophyta</taxon>
        <taxon>Tracheophyta</taxon>
        <taxon>Spermatophyta</taxon>
        <taxon>Magnoliopsida</taxon>
        <taxon>Liliopsida</taxon>
        <taxon>Acoraceae</taxon>
        <taxon>Acorus</taxon>
    </lineage>
</organism>
<comment type="caution">
    <text evidence="2">The sequence shown here is derived from an EMBL/GenBank/DDBJ whole genome shotgun (WGS) entry which is preliminary data.</text>
</comment>
<evidence type="ECO:0000313" key="3">
    <source>
        <dbReference type="Proteomes" id="UP001180020"/>
    </source>
</evidence>
<proteinExistence type="predicted"/>
<accession>A0AAV9C3D2</accession>
<evidence type="ECO:0000313" key="2">
    <source>
        <dbReference type="EMBL" id="KAK1283161.1"/>
    </source>
</evidence>
<gene>
    <name evidence="2" type="ORF">QJS10_CPB21g01425</name>
</gene>
<sequence length="54" mass="5921">MASLSLNSLPVPPPPPQHRSLSELAPIRRDLRPIVVKGNPRPSCRLPVEESSLD</sequence>
<dbReference type="AlphaFoldDB" id="A0AAV9C3D2"/>
<dbReference type="Proteomes" id="UP001180020">
    <property type="component" value="Unassembled WGS sequence"/>
</dbReference>
<feature type="region of interest" description="Disordered" evidence="1">
    <location>
        <begin position="1"/>
        <end position="23"/>
    </location>
</feature>
<reference evidence="2" key="1">
    <citation type="journal article" date="2023" name="Nat. Commun.">
        <title>Diploid and tetraploid genomes of Acorus and the evolution of monocots.</title>
        <authorList>
            <person name="Ma L."/>
            <person name="Liu K.W."/>
            <person name="Li Z."/>
            <person name="Hsiao Y.Y."/>
            <person name="Qi Y."/>
            <person name="Fu T."/>
            <person name="Tang G.D."/>
            <person name="Zhang D."/>
            <person name="Sun W.H."/>
            <person name="Liu D.K."/>
            <person name="Li Y."/>
            <person name="Chen G.Z."/>
            <person name="Liu X.D."/>
            <person name="Liao X.Y."/>
            <person name="Jiang Y.T."/>
            <person name="Yu X."/>
            <person name="Hao Y."/>
            <person name="Huang J."/>
            <person name="Zhao X.W."/>
            <person name="Ke S."/>
            <person name="Chen Y.Y."/>
            <person name="Wu W.L."/>
            <person name="Hsu J.L."/>
            <person name="Lin Y.F."/>
            <person name="Huang M.D."/>
            <person name="Li C.Y."/>
            <person name="Huang L."/>
            <person name="Wang Z.W."/>
            <person name="Zhao X."/>
            <person name="Zhong W.Y."/>
            <person name="Peng D.H."/>
            <person name="Ahmad S."/>
            <person name="Lan S."/>
            <person name="Zhang J.S."/>
            <person name="Tsai W.C."/>
            <person name="Van de Peer Y."/>
            <person name="Liu Z.J."/>
        </authorList>
    </citation>
    <scope>NUCLEOTIDE SEQUENCE</scope>
    <source>
        <strain evidence="2">CP</strain>
    </source>
</reference>